<protein>
    <submittedName>
        <fullName evidence="2">Uncharacterized protein</fullName>
    </submittedName>
</protein>
<gene>
    <name evidence="2" type="ORF">MAM1_0251c08748</name>
</gene>
<organism evidence="2">
    <name type="scientific">Mucor ambiguus</name>
    <dbReference type="NCBI Taxonomy" id="91626"/>
    <lineage>
        <taxon>Eukaryota</taxon>
        <taxon>Fungi</taxon>
        <taxon>Fungi incertae sedis</taxon>
        <taxon>Mucoromycota</taxon>
        <taxon>Mucoromycotina</taxon>
        <taxon>Mucoromycetes</taxon>
        <taxon>Mucorales</taxon>
        <taxon>Mucorineae</taxon>
        <taxon>Mucoraceae</taxon>
        <taxon>Mucor</taxon>
    </lineage>
</organism>
<feature type="compositionally biased region" description="Low complexity" evidence="1">
    <location>
        <begin position="189"/>
        <end position="218"/>
    </location>
</feature>
<feature type="compositionally biased region" description="Polar residues" evidence="1">
    <location>
        <begin position="27"/>
        <end position="36"/>
    </location>
</feature>
<name>A0A0C9LWW3_9FUNG</name>
<evidence type="ECO:0000313" key="2">
    <source>
        <dbReference type="EMBL" id="GAN09225.1"/>
    </source>
</evidence>
<sequence length="218" mass="24066">MFEKFTSSSPLPLPSSYFIIQQLVDAGQTSSPSPQIREQDEMEQDEMEQDEEDEDTDEDDDGVLFGSLDKARNVSIDLMKQLKDEFGSDVVKKLVIESAKAVDIALHGNRDTSITIDVPLGDMRLQLNDDVDFGPDDFEVVSEPTLSTFDIDMQARQKVQRQQSTTKAFATIRALKKQTKATQGQASKSSQVPSVPQSPVPQATFKSSESSQSSKGQP</sequence>
<evidence type="ECO:0000313" key="3">
    <source>
        <dbReference type="Proteomes" id="UP000053815"/>
    </source>
</evidence>
<feature type="region of interest" description="Disordered" evidence="1">
    <location>
        <begin position="178"/>
        <end position="218"/>
    </location>
</feature>
<dbReference type="Proteomes" id="UP000053815">
    <property type="component" value="Unassembled WGS sequence"/>
</dbReference>
<dbReference type="AlphaFoldDB" id="A0A0C9LWW3"/>
<keyword evidence="3" id="KW-1185">Reference proteome</keyword>
<proteinExistence type="predicted"/>
<accession>A0A0C9LWW3</accession>
<feature type="region of interest" description="Disordered" evidence="1">
    <location>
        <begin position="24"/>
        <end position="65"/>
    </location>
</feature>
<feature type="compositionally biased region" description="Acidic residues" evidence="1">
    <location>
        <begin position="40"/>
        <end position="62"/>
    </location>
</feature>
<dbReference type="EMBL" id="DF836540">
    <property type="protein sequence ID" value="GAN09225.1"/>
    <property type="molecule type" value="Genomic_DNA"/>
</dbReference>
<evidence type="ECO:0000256" key="1">
    <source>
        <dbReference type="SAM" id="MobiDB-lite"/>
    </source>
</evidence>
<reference evidence="2" key="1">
    <citation type="submission" date="2014-09" db="EMBL/GenBank/DDBJ databases">
        <title>Draft genome sequence of an oleaginous Mucoromycotina fungus Mucor ambiguus NBRC6742.</title>
        <authorList>
            <person name="Takeda I."/>
            <person name="Yamane N."/>
            <person name="Morita T."/>
            <person name="Tamano K."/>
            <person name="Machida M."/>
            <person name="Baker S."/>
            <person name="Koike H."/>
        </authorList>
    </citation>
    <scope>NUCLEOTIDE SEQUENCE</scope>
    <source>
        <strain evidence="2">NBRC 6742</strain>
    </source>
</reference>